<reference evidence="1" key="1">
    <citation type="submission" date="2021-08" db="EMBL/GenBank/DDBJ databases">
        <title>WGS assembly of Ceratopteris richardii.</title>
        <authorList>
            <person name="Marchant D.B."/>
            <person name="Chen G."/>
            <person name="Jenkins J."/>
            <person name="Shu S."/>
            <person name="Leebens-Mack J."/>
            <person name="Grimwood J."/>
            <person name="Schmutz J."/>
            <person name="Soltis P."/>
            <person name="Soltis D."/>
            <person name="Chen Z.-H."/>
        </authorList>
    </citation>
    <scope>NUCLEOTIDE SEQUENCE</scope>
    <source>
        <strain evidence="1">Whitten #5841</strain>
        <tissue evidence="1">Leaf</tissue>
    </source>
</reference>
<dbReference type="Proteomes" id="UP000825935">
    <property type="component" value="Chromosome 10"/>
</dbReference>
<keyword evidence="2" id="KW-1185">Reference proteome</keyword>
<comment type="caution">
    <text evidence="1">The sequence shown here is derived from an EMBL/GenBank/DDBJ whole genome shotgun (WGS) entry which is preliminary data.</text>
</comment>
<proteinExistence type="predicted"/>
<gene>
    <name evidence="1" type="ORF">KP509_10G053100</name>
</gene>
<evidence type="ECO:0000313" key="2">
    <source>
        <dbReference type="Proteomes" id="UP000825935"/>
    </source>
</evidence>
<evidence type="ECO:0000313" key="1">
    <source>
        <dbReference type="EMBL" id="KAH7427641.1"/>
    </source>
</evidence>
<organism evidence="1 2">
    <name type="scientific">Ceratopteris richardii</name>
    <name type="common">Triangle waterfern</name>
    <dbReference type="NCBI Taxonomy" id="49495"/>
    <lineage>
        <taxon>Eukaryota</taxon>
        <taxon>Viridiplantae</taxon>
        <taxon>Streptophyta</taxon>
        <taxon>Embryophyta</taxon>
        <taxon>Tracheophyta</taxon>
        <taxon>Polypodiopsida</taxon>
        <taxon>Polypodiidae</taxon>
        <taxon>Polypodiales</taxon>
        <taxon>Pteridineae</taxon>
        <taxon>Pteridaceae</taxon>
        <taxon>Parkerioideae</taxon>
        <taxon>Ceratopteris</taxon>
    </lineage>
</organism>
<name>A0A8T2TVC6_CERRI</name>
<dbReference type="EMBL" id="CM035415">
    <property type="protein sequence ID" value="KAH7427641.1"/>
    <property type="molecule type" value="Genomic_DNA"/>
</dbReference>
<protein>
    <submittedName>
        <fullName evidence="1">Uncharacterized protein</fullName>
    </submittedName>
</protein>
<sequence length="40" mass="4523">MHVSREGAPMIRVLIQGANTHNNYWLLLIQGANTVHIILQ</sequence>
<dbReference type="AlphaFoldDB" id="A0A8T2TVC6"/>
<accession>A0A8T2TVC6</accession>